<evidence type="ECO:0000256" key="10">
    <source>
        <dbReference type="SAM" id="MobiDB-lite"/>
    </source>
</evidence>
<feature type="compositionally biased region" description="Low complexity" evidence="10">
    <location>
        <begin position="599"/>
        <end position="612"/>
    </location>
</feature>
<dbReference type="InterPro" id="IPR036061">
    <property type="entry name" value="CheW-like_dom_sf"/>
</dbReference>
<feature type="modified residue" description="4-aspartylphosphate" evidence="8">
    <location>
        <position position="1327"/>
    </location>
</feature>
<dbReference type="InterPro" id="IPR004358">
    <property type="entry name" value="Sig_transdc_His_kin-like_C"/>
</dbReference>
<comment type="caution">
    <text evidence="7">Lacks conserved residue(s) required for the propagation of feature annotation.</text>
</comment>
<dbReference type="PROSITE" id="PS50109">
    <property type="entry name" value="HIS_KIN"/>
    <property type="match status" value="1"/>
</dbReference>
<dbReference type="Pfam" id="PF01584">
    <property type="entry name" value="CheW"/>
    <property type="match status" value="1"/>
</dbReference>
<dbReference type="InterPro" id="IPR008207">
    <property type="entry name" value="Sig_transdc_His_kin_Hpt_dom"/>
</dbReference>
<feature type="domain" description="CheW-like" evidence="13">
    <location>
        <begin position="1131"/>
        <end position="1265"/>
    </location>
</feature>
<evidence type="ECO:0000313" key="16">
    <source>
        <dbReference type="Proteomes" id="UP000748752"/>
    </source>
</evidence>
<dbReference type="InterPro" id="IPR051315">
    <property type="entry name" value="Bact_Chemotaxis_CheA"/>
</dbReference>
<evidence type="ECO:0000256" key="8">
    <source>
        <dbReference type="PROSITE-ProRule" id="PRU00169"/>
    </source>
</evidence>
<dbReference type="InterPro" id="IPR001789">
    <property type="entry name" value="Sig_transdc_resp-reg_receiver"/>
</dbReference>
<evidence type="ECO:0000256" key="3">
    <source>
        <dbReference type="ARBA" id="ARBA00022553"/>
    </source>
</evidence>
<dbReference type="Pfam" id="PF26379">
    <property type="entry name" value="FimL_2nd"/>
    <property type="match status" value="1"/>
</dbReference>
<sequence length="1399" mass="148189">MAEQRSTNGPDWVREEILASLARVGSLLREGGDTGEAVTLLFEMRAMLMARALPAAALLAEEMQRTCEQILKDATVDAGQARAALSSAIAQLTEHLRAGDAGEQPDPLALLPSINDLRHARGVPPLSPADLLIPSSVPAQSEPVAPDSLAALVRLSLKVRPHFHRYLVRWFSDDNAQAGLLGLSRLFNHVRRNFKQGPVHQLFLAAESLVDGLLDGHLEADAPTKALLGRLDKVLKPLTAPAPEWPADLATALLGDLSSRISQLPADTAAMQELERRYGRGLSEHAQAESTGVAPAAPTHSAVTQRAPAAGQASAADKLREARAKLGSARSAVGIGAMSLGQSAQLADTYRTLQGLAASLGNIGETEPARLLDALAAQLRIRYLEPSQVPGEAGVELIGRALAAVDIYLEDRLEREVTDVRMIAEADYAIERLSGLLRPDKEVDGDSEAADSLPWTEASQSVNLEFLNLFLDEAQDELESIRLQQERWSRDRQDDLALSILRRSFQTLKNSGKLVGARHLADLARYTGAVLERLLDRDLPADVAAADFLADVVALLPEIIEAESQRRKAPTASLIRSAKTLLAAADNTGSDSEAPMRMSPPGADTAAAGASASEHEAPDGSAASPSLAAAAAEPGEVAGAARSDAGAAARSAGADDDDVEALLAGDDPLPVFVHEAGELIEALDVQLRDWLAGGPDAAGLALARRRLHNLKGSARMAGLAPVGDLSHALESLLADAENLPAANTNRLLDLVQRSLDTLSGQISAAGRGEPVVLPDKLFGEIAAAGPDAHAAGTQITPETPPAAADTPEAAEAPAAAGDDAATQLRVDADWLDGIINRSGEVGEYRARLMQQNARLGFRLAQLEALLKRVTRRLDALDALGEPALTAAGDDTGERTRTLSEAAALLGESRTVTAAVGELQRDNADLLRQQMRIAESLQDDLLSARMLPFGRLQARLARLVRVTADALGKRVQLALTGADVMLDRNVLERFTPPLEHLLRNAVVHGIEPPSTRAAGGKPRVGEVRIALTREGNDVIFDIVDDGAGIDAAKVRERAVALGLVAADAQLPESEVLALTLRAGFSTAEALTQEAGRGIGLDVVSTQVAALNGELTLSSTPGRGMRARVRLPLTLSIVEALLVNAADTLLAVPHGTALAVTRVAREHLLAGGAEVEYRGERFPVEPLERALSPAAVPSPPQQRWLPVLLVAAGGERIAFQVDALLASQRVMVKPLGPPLAALRWLSGGTVLPDGRVALLADLPALLRARRQPDSVDAAAEQHPTVLVVDDSETVRRVAQRLLARESLTVVTARDGVEAQVMLRRRRPDLLLVDLDMPRMNGLELTRWVRGADDLRRLPIVMITSMVGETQRAEALAAGVDRFVSKPFAEDALLAQIEALLLTGGA</sequence>
<feature type="compositionally biased region" description="Low complexity" evidence="10">
    <location>
        <begin position="801"/>
        <end position="818"/>
    </location>
</feature>
<evidence type="ECO:0000256" key="6">
    <source>
        <dbReference type="ARBA" id="ARBA00023012"/>
    </source>
</evidence>
<feature type="region of interest" description="Disordered" evidence="10">
    <location>
        <begin position="284"/>
        <end position="316"/>
    </location>
</feature>
<dbReference type="SMART" id="SM01231">
    <property type="entry name" value="H-kinase_dim"/>
    <property type="match status" value="1"/>
</dbReference>
<dbReference type="InterPro" id="IPR005467">
    <property type="entry name" value="His_kinase_dom"/>
</dbReference>
<dbReference type="SMART" id="SM00387">
    <property type="entry name" value="HATPase_c"/>
    <property type="match status" value="1"/>
</dbReference>
<dbReference type="InterPro" id="IPR011006">
    <property type="entry name" value="CheY-like_superfamily"/>
</dbReference>
<keyword evidence="3 8" id="KW-0597">Phosphoprotein</keyword>
<keyword evidence="5" id="KW-0418">Kinase</keyword>
<dbReference type="InterPro" id="IPR058661">
    <property type="entry name" value="FimL_2nd"/>
</dbReference>
<dbReference type="PANTHER" id="PTHR43395:SF8">
    <property type="entry name" value="HISTIDINE KINASE"/>
    <property type="match status" value="1"/>
</dbReference>
<accession>A0ABS1CGZ3</accession>
<dbReference type="InterPro" id="IPR003594">
    <property type="entry name" value="HATPase_dom"/>
</dbReference>
<name>A0ABS1CGZ3_9GAMM</name>
<evidence type="ECO:0000256" key="5">
    <source>
        <dbReference type="ARBA" id="ARBA00022777"/>
    </source>
</evidence>
<evidence type="ECO:0000259" key="12">
    <source>
        <dbReference type="PROSITE" id="PS50110"/>
    </source>
</evidence>
<dbReference type="Pfam" id="PF02518">
    <property type="entry name" value="HATPase_c"/>
    <property type="match status" value="1"/>
</dbReference>
<keyword evidence="6" id="KW-0902">Two-component regulatory system</keyword>
<dbReference type="PROSITE" id="PS50851">
    <property type="entry name" value="CHEW"/>
    <property type="match status" value="1"/>
</dbReference>
<evidence type="ECO:0000256" key="2">
    <source>
        <dbReference type="ARBA" id="ARBA00012438"/>
    </source>
</evidence>
<dbReference type="PROSITE" id="PS50110">
    <property type="entry name" value="RESPONSE_REGULATORY"/>
    <property type="match status" value="1"/>
</dbReference>
<keyword evidence="4" id="KW-0808">Transferase</keyword>
<dbReference type="EMBL" id="NRRV01000022">
    <property type="protein sequence ID" value="MBK1631191.1"/>
    <property type="molecule type" value="Genomic_DNA"/>
</dbReference>
<evidence type="ECO:0000256" key="9">
    <source>
        <dbReference type="SAM" id="Coils"/>
    </source>
</evidence>
<dbReference type="PANTHER" id="PTHR43395">
    <property type="entry name" value="SENSOR HISTIDINE KINASE CHEA"/>
    <property type="match status" value="1"/>
</dbReference>
<dbReference type="Pfam" id="PF01627">
    <property type="entry name" value="Hpt"/>
    <property type="match status" value="1"/>
</dbReference>
<dbReference type="RefSeq" id="WP_200236988.1">
    <property type="nucleotide sequence ID" value="NZ_NRRV01000022.1"/>
</dbReference>
<dbReference type="SUPFAM" id="SSF47226">
    <property type="entry name" value="Histidine-containing phosphotransfer domain, HPT domain"/>
    <property type="match status" value="2"/>
</dbReference>
<evidence type="ECO:0000259" key="11">
    <source>
        <dbReference type="PROSITE" id="PS50109"/>
    </source>
</evidence>
<evidence type="ECO:0000256" key="1">
    <source>
        <dbReference type="ARBA" id="ARBA00000085"/>
    </source>
</evidence>
<feature type="modified residue" description="Phosphohistidine" evidence="7">
    <location>
        <position position="708"/>
    </location>
</feature>
<dbReference type="Pfam" id="PF00072">
    <property type="entry name" value="Response_reg"/>
    <property type="match status" value="1"/>
</dbReference>
<organism evidence="15 16">
    <name type="scientific">Thiohalocapsa halophila</name>
    <dbReference type="NCBI Taxonomy" id="69359"/>
    <lineage>
        <taxon>Bacteria</taxon>
        <taxon>Pseudomonadati</taxon>
        <taxon>Pseudomonadota</taxon>
        <taxon>Gammaproteobacteria</taxon>
        <taxon>Chromatiales</taxon>
        <taxon>Chromatiaceae</taxon>
        <taxon>Thiohalocapsa</taxon>
    </lineage>
</organism>
<dbReference type="SMART" id="SM00448">
    <property type="entry name" value="REC"/>
    <property type="match status" value="1"/>
</dbReference>
<dbReference type="CDD" id="cd00088">
    <property type="entry name" value="HPT"/>
    <property type="match status" value="1"/>
</dbReference>
<dbReference type="InterPro" id="IPR002545">
    <property type="entry name" value="CheW-lke_dom"/>
</dbReference>
<dbReference type="EC" id="2.7.13.3" evidence="2"/>
<evidence type="ECO:0000259" key="14">
    <source>
        <dbReference type="PROSITE" id="PS50894"/>
    </source>
</evidence>
<proteinExistence type="predicted"/>
<feature type="domain" description="HPt" evidence="14">
    <location>
        <begin position="661"/>
        <end position="765"/>
    </location>
</feature>
<dbReference type="PRINTS" id="PR00344">
    <property type="entry name" value="BCTRLSENSOR"/>
</dbReference>
<evidence type="ECO:0000259" key="13">
    <source>
        <dbReference type="PROSITE" id="PS50851"/>
    </source>
</evidence>
<dbReference type="SUPFAM" id="SSF50341">
    <property type="entry name" value="CheW-like"/>
    <property type="match status" value="1"/>
</dbReference>
<dbReference type="Gene3D" id="3.30.565.10">
    <property type="entry name" value="Histidine kinase-like ATPase, C-terminal domain"/>
    <property type="match status" value="1"/>
</dbReference>
<dbReference type="SMART" id="SM00073">
    <property type="entry name" value="HPT"/>
    <property type="match status" value="1"/>
</dbReference>
<feature type="domain" description="HPt" evidence="14">
    <location>
        <begin position="459"/>
        <end position="570"/>
    </location>
</feature>
<evidence type="ECO:0000256" key="7">
    <source>
        <dbReference type="PROSITE-ProRule" id="PRU00110"/>
    </source>
</evidence>
<keyword evidence="9" id="KW-0175">Coiled coil</keyword>
<feature type="compositionally biased region" description="Low complexity" evidence="10">
    <location>
        <begin position="619"/>
        <end position="652"/>
    </location>
</feature>
<dbReference type="Proteomes" id="UP000748752">
    <property type="component" value="Unassembled WGS sequence"/>
</dbReference>
<dbReference type="InterPro" id="IPR004105">
    <property type="entry name" value="CheA-like_dim"/>
</dbReference>
<feature type="region of interest" description="Disordered" evidence="10">
    <location>
        <begin position="793"/>
        <end position="818"/>
    </location>
</feature>
<reference evidence="15 16" key="1">
    <citation type="journal article" date="2020" name="Microorganisms">
        <title>Osmotic Adaptation and Compatible Solute Biosynthesis of Phototrophic Bacteria as Revealed from Genome Analyses.</title>
        <authorList>
            <person name="Imhoff J.F."/>
            <person name="Rahn T."/>
            <person name="Kunzel S."/>
            <person name="Keller A."/>
            <person name="Neulinger S.C."/>
        </authorList>
    </citation>
    <scope>NUCLEOTIDE SEQUENCE [LARGE SCALE GENOMIC DNA]</scope>
    <source>
        <strain evidence="15 16">DSM 6210</strain>
    </source>
</reference>
<comment type="caution">
    <text evidence="15">The sequence shown here is derived from an EMBL/GenBank/DDBJ whole genome shotgun (WGS) entry which is preliminary data.</text>
</comment>
<comment type="catalytic activity">
    <reaction evidence="1">
        <text>ATP + protein L-histidine = ADP + protein N-phospho-L-histidine.</text>
        <dbReference type="EC" id="2.7.13.3"/>
    </reaction>
</comment>
<dbReference type="InterPro" id="IPR036890">
    <property type="entry name" value="HATPase_C_sf"/>
</dbReference>
<feature type="compositionally biased region" description="Low complexity" evidence="10">
    <location>
        <begin position="307"/>
        <end position="316"/>
    </location>
</feature>
<keyword evidence="16" id="KW-1185">Reference proteome</keyword>
<dbReference type="Gene3D" id="3.40.50.2300">
    <property type="match status" value="1"/>
</dbReference>
<dbReference type="Gene3D" id="2.30.30.40">
    <property type="entry name" value="SH3 Domains"/>
    <property type="match status" value="1"/>
</dbReference>
<gene>
    <name evidence="15" type="ORF">CKO31_10660</name>
</gene>
<dbReference type="SUPFAM" id="SSF52172">
    <property type="entry name" value="CheY-like"/>
    <property type="match status" value="1"/>
</dbReference>
<dbReference type="SUPFAM" id="SSF55874">
    <property type="entry name" value="ATPase domain of HSP90 chaperone/DNA topoisomerase II/histidine kinase"/>
    <property type="match status" value="1"/>
</dbReference>
<protein>
    <recommendedName>
        <fullName evidence="2">histidine kinase</fullName>
        <ecNumber evidence="2">2.7.13.3</ecNumber>
    </recommendedName>
</protein>
<feature type="domain" description="Response regulatory" evidence="12">
    <location>
        <begin position="1278"/>
        <end position="1394"/>
    </location>
</feature>
<feature type="domain" description="Histidine kinase" evidence="11">
    <location>
        <begin position="917"/>
        <end position="1129"/>
    </location>
</feature>
<feature type="coiled-coil region" evidence="9">
    <location>
        <begin position="464"/>
        <end position="491"/>
    </location>
</feature>
<dbReference type="Gene3D" id="1.20.120.160">
    <property type="entry name" value="HPT domain"/>
    <property type="match status" value="2"/>
</dbReference>
<feature type="region of interest" description="Disordered" evidence="10">
    <location>
        <begin position="586"/>
        <end position="653"/>
    </location>
</feature>
<dbReference type="InterPro" id="IPR036641">
    <property type="entry name" value="HPT_dom_sf"/>
</dbReference>
<evidence type="ECO:0000256" key="4">
    <source>
        <dbReference type="ARBA" id="ARBA00022679"/>
    </source>
</evidence>
<dbReference type="SMART" id="SM00260">
    <property type="entry name" value="CheW"/>
    <property type="match status" value="1"/>
</dbReference>
<evidence type="ECO:0000313" key="15">
    <source>
        <dbReference type="EMBL" id="MBK1631191.1"/>
    </source>
</evidence>
<dbReference type="PROSITE" id="PS50894">
    <property type="entry name" value="HPT"/>
    <property type="match status" value="2"/>
</dbReference>